<dbReference type="GO" id="GO:0008476">
    <property type="term" value="F:protein-tyrosine sulfotransferase activity"/>
    <property type="evidence" value="ECO:0007669"/>
    <property type="project" value="InterPro"/>
</dbReference>
<dbReference type="RefSeq" id="WP_093258695.1">
    <property type="nucleotide sequence ID" value="NZ_FNKK01000002.1"/>
</dbReference>
<evidence type="ECO:0000256" key="1">
    <source>
        <dbReference type="ARBA" id="ARBA00022679"/>
    </source>
</evidence>
<dbReference type="InterPro" id="IPR026634">
    <property type="entry name" value="TPST-like"/>
</dbReference>
<feature type="compositionally biased region" description="Basic and acidic residues" evidence="2">
    <location>
        <begin position="28"/>
        <end position="40"/>
    </location>
</feature>
<dbReference type="PANTHER" id="PTHR12788">
    <property type="entry name" value="PROTEIN-TYROSINE SULFOTRANSFERASE 2"/>
    <property type="match status" value="1"/>
</dbReference>
<name>A0A1H1DC49_9ACTN</name>
<keyword evidence="4" id="KW-1185">Reference proteome</keyword>
<organism evidence="3 4">
    <name type="scientific">Thermostaphylospora chromogena</name>
    <dbReference type="NCBI Taxonomy" id="35622"/>
    <lineage>
        <taxon>Bacteria</taxon>
        <taxon>Bacillati</taxon>
        <taxon>Actinomycetota</taxon>
        <taxon>Actinomycetes</taxon>
        <taxon>Streptosporangiales</taxon>
        <taxon>Thermomonosporaceae</taxon>
        <taxon>Thermostaphylospora</taxon>
    </lineage>
</organism>
<accession>A0A1H1DC49</accession>
<dbReference type="AlphaFoldDB" id="A0A1H1DC49"/>
<dbReference type="Pfam" id="PF13469">
    <property type="entry name" value="Sulfotransfer_3"/>
    <property type="match status" value="1"/>
</dbReference>
<gene>
    <name evidence="3" type="ORF">SAMN04489764_1905</name>
</gene>
<evidence type="ECO:0000256" key="2">
    <source>
        <dbReference type="SAM" id="MobiDB-lite"/>
    </source>
</evidence>
<dbReference type="PANTHER" id="PTHR12788:SF10">
    <property type="entry name" value="PROTEIN-TYROSINE SULFOTRANSFERASE"/>
    <property type="match status" value="1"/>
</dbReference>
<dbReference type="STRING" id="35622.SAMN04489764_1905"/>
<evidence type="ECO:0000313" key="3">
    <source>
        <dbReference type="EMBL" id="SDQ73426.1"/>
    </source>
</evidence>
<feature type="region of interest" description="Disordered" evidence="2">
    <location>
        <begin position="19"/>
        <end position="47"/>
    </location>
</feature>
<evidence type="ECO:0000313" key="4">
    <source>
        <dbReference type="Proteomes" id="UP000217103"/>
    </source>
</evidence>
<dbReference type="Proteomes" id="UP000217103">
    <property type="component" value="Unassembled WGS sequence"/>
</dbReference>
<dbReference type="OrthoDB" id="9777890at2"/>
<reference evidence="3 4" key="1">
    <citation type="submission" date="2016-10" db="EMBL/GenBank/DDBJ databases">
        <authorList>
            <person name="de Groot N.N."/>
        </authorList>
    </citation>
    <scope>NUCLEOTIDE SEQUENCE [LARGE SCALE GENOMIC DNA]</scope>
    <source>
        <strain evidence="3 4">DSM 43794</strain>
    </source>
</reference>
<protein>
    <submittedName>
        <fullName evidence="3">Sulfotransferase family protein</fullName>
    </submittedName>
</protein>
<sequence>MGVVKTGIKRRVRLLGQALRPPQQLKASDAKKQKSAEKTATKAPRPPKRVQVVDYSVPIMPRLVESPVFVIAPVRSGSTLLRMLLNSHSRIRAPHELHLRTIGVQLTPGFSERSMLELGLDQVEMEHVLWDRILHLELVRSGKEIFVDKTPGNVFIWERLKYAWPKAKFLFLVRHPEGVVSSLENRKNNTATRAALEANALKYFKPLEQARRSLDGLTLRYEELTAEPERVTREICAYLGVEWEPGMLDYGEHDHGQFIPNLGDRSEKIKSGRIQAARTFDGIDTLSPELAEYAVAWGYG</sequence>
<keyword evidence="1 3" id="KW-0808">Transferase</keyword>
<dbReference type="InterPro" id="IPR027417">
    <property type="entry name" value="P-loop_NTPase"/>
</dbReference>
<dbReference type="SUPFAM" id="SSF52540">
    <property type="entry name" value="P-loop containing nucleoside triphosphate hydrolases"/>
    <property type="match status" value="1"/>
</dbReference>
<dbReference type="EMBL" id="FNKK01000002">
    <property type="protein sequence ID" value="SDQ73426.1"/>
    <property type="molecule type" value="Genomic_DNA"/>
</dbReference>
<dbReference type="Gene3D" id="3.40.50.300">
    <property type="entry name" value="P-loop containing nucleotide triphosphate hydrolases"/>
    <property type="match status" value="1"/>
</dbReference>
<proteinExistence type="predicted"/>